<dbReference type="PANTHER" id="PTHR47107:SF1">
    <property type="entry name" value="CERAMIDE-BINDING PROTEIN SVF1-RELATED"/>
    <property type="match status" value="1"/>
</dbReference>
<feature type="domain" description="Svf1-like C-terminal" evidence="7">
    <location>
        <begin position="914"/>
        <end position="1077"/>
    </location>
</feature>
<dbReference type="PANTHER" id="PTHR47107">
    <property type="entry name" value="SVF1-LIKE PROTEIN YDR222W-RELATED"/>
    <property type="match status" value="1"/>
</dbReference>
<dbReference type="InterPro" id="IPR051385">
    <property type="entry name" value="Ceramide-binding_SVF1"/>
</dbReference>
<evidence type="ECO:0000313" key="9">
    <source>
        <dbReference type="Proteomes" id="UP000322873"/>
    </source>
</evidence>
<comment type="similarity">
    <text evidence="2">Belongs to the SVF1 family.</text>
</comment>
<evidence type="ECO:0000256" key="3">
    <source>
        <dbReference type="ARBA" id="ARBA00022490"/>
    </source>
</evidence>
<evidence type="ECO:0000256" key="1">
    <source>
        <dbReference type="ARBA" id="ARBA00004496"/>
    </source>
</evidence>
<feature type="domain" description="Svf1-like N-terminal" evidence="6">
    <location>
        <begin position="751"/>
        <end position="912"/>
    </location>
</feature>
<evidence type="ECO:0000256" key="4">
    <source>
        <dbReference type="SAM" id="MobiDB-lite"/>
    </source>
</evidence>
<evidence type="ECO:0000313" key="8">
    <source>
        <dbReference type="EMBL" id="KAA8571872.1"/>
    </source>
</evidence>
<dbReference type="Pfam" id="PF17187">
    <property type="entry name" value="Svf1_C"/>
    <property type="match status" value="1"/>
</dbReference>
<dbReference type="InterPro" id="IPR033394">
    <property type="entry name" value="Svf1-like_C"/>
</dbReference>
<dbReference type="VEuPathDB" id="FungiDB:MFRU_035g00870"/>
<proteinExistence type="inferred from homology"/>
<feature type="transmembrane region" description="Helical" evidence="5">
    <location>
        <begin position="1112"/>
        <end position="1134"/>
    </location>
</feature>
<feature type="region of interest" description="Disordered" evidence="4">
    <location>
        <begin position="150"/>
        <end position="170"/>
    </location>
</feature>
<evidence type="ECO:0000259" key="6">
    <source>
        <dbReference type="Pfam" id="PF08622"/>
    </source>
</evidence>
<keyword evidence="5" id="KW-0812">Transmembrane</keyword>
<dbReference type="EMBL" id="VICG01000005">
    <property type="protein sequence ID" value="KAA8571872.1"/>
    <property type="molecule type" value="Genomic_DNA"/>
</dbReference>
<gene>
    <name evidence="8" type="ORF">EYC84_001826</name>
</gene>
<evidence type="ECO:0000256" key="5">
    <source>
        <dbReference type="SAM" id="Phobius"/>
    </source>
</evidence>
<keyword evidence="3" id="KW-0963">Cytoplasm</keyword>
<dbReference type="VEuPathDB" id="FungiDB:MFRU_035g00860"/>
<comment type="subcellular location">
    <subcellularLocation>
        <location evidence="1">Cytoplasm</location>
    </subcellularLocation>
</comment>
<dbReference type="SUPFAM" id="SSF159245">
    <property type="entry name" value="AttH-like"/>
    <property type="match status" value="1"/>
</dbReference>
<accession>A0A5M9JVQ8</accession>
<comment type="caution">
    <text evidence="8">The sequence shown here is derived from an EMBL/GenBank/DDBJ whole genome shotgun (WGS) entry which is preliminary data.</text>
</comment>
<dbReference type="Pfam" id="PF08622">
    <property type="entry name" value="Svf1"/>
    <property type="match status" value="1"/>
</dbReference>
<keyword evidence="9" id="KW-1185">Reference proteome</keyword>
<sequence>MSLSKPVRHCPPNCRGCATFAAFGGERFPDQPPGSPLAKCYEYAKAAGIIDGPSSATADLVPAPLSIPVKSVRRPVGKPLPLFSGQVSQSREEALVRAAAIETLTAADATADADAGMPRYSSQSGARQATTPKAPTLNLKIDHLGTKAGYLQTDRRSRSSPPPYSGINYDVDDPRYPLGHAYIPPCIDPLPSDPMFTITTNGEQHATTFVGRYAMRMYDAYRASGVDMRTYEVRGEWEKLGAKRWIFSLGVDTDMGKVKKVLGKGKDAAMAVGNERTSTSKLLREYENMGIAVEGKRLEMENAFRDVEKAVEGGEWGRRPLVDGPLNTKAMQAVIKEIIKLRLDPLDFDGPDWIGGTTSISPLPPRQRPLRVVCGTSGVMADDEDDETACTTYVRLAPMKQMDFSWYQRRNTNDRRHQWSHYMRCIMKDGTIRDFPMKDVNDSVDGRFSSLKKRFVFEESAANFALTFVWSQWRKMAREMTKFEWFWDEDKRILVQGYSGHHDYEKDCDWIDEQMSNWKDCVEDDLEANRKAVKSGSLSKKEAKYAMTGGQLLRQWKEGPGIMISRTPSDEKWEGSILGPHTNDGSSHINYLNSRIAFATRQKEKIEKMWATGSATEEDLAERRELVEYIDVLETLKDDIREQKRQEETGLSPIFKDKHTKRQVHEWERECREEMRLWEREPREGNNEQNLVFEESGTPSKAHGLANVVGTEEPEYGSAGIRTVTAQAEKTPYTELTKEDLKWKAQESTNVETQTFYMISDEGKVASVQMIYNNVAGLRTTCQLNVKVFNHTGPKQSDHLWLSDSLENYGFDEEMVSFYADGLSIALNEAGDEYTIKAARNESGLVNLVFKRASPGFQVGENGTTYYGTDPAAPWGEMRHRFWPRCNVSGTITTPEKTYDFKGRGIFIHAIQGMKPHHAAAKWKFATFQTPTYSTIMMEFTTPASYGNTSVNVGGIVKDGEIVYAGATNTVEYTETKEDPETLWPEPLSAAYKWEGKSKSGDFSAVLSGPLGERTDRVDILSHIPSFIKSVVGGVVGTRPFCYQWAIPPNDTFVLKVKDGETVLEEQGTLFNEATFILSWSMLISRVLDTAHYHNNRLSTVALARGTAKKGFLLVLLSLLFFTARFFTLGMILIG</sequence>
<protein>
    <submittedName>
        <fullName evidence="8">Uncharacterized protein</fullName>
    </submittedName>
</protein>
<organism evidence="8 9">
    <name type="scientific">Monilinia fructicola</name>
    <name type="common">Brown rot fungus</name>
    <name type="synonym">Ciboria fructicola</name>
    <dbReference type="NCBI Taxonomy" id="38448"/>
    <lineage>
        <taxon>Eukaryota</taxon>
        <taxon>Fungi</taxon>
        <taxon>Dikarya</taxon>
        <taxon>Ascomycota</taxon>
        <taxon>Pezizomycotina</taxon>
        <taxon>Leotiomycetes</taxon>
        <taxon>Helotiales</taxon>
        <taxon>Sclerotiniaceae</taxon>
        <taxon>Monilinia</taxon>
    </lineage>
</organism>
<dbReference type="AlphaFoldDB" id="A0A5M9JVQ8"/>
<dbReference type="Proteomes" id="UP000322873">
    <property type="component" value="Unassembled WGS sequence"/>
</dbReference>
<evidence type="ECO:0000259" key="7">
    <source>
        <dbReference type="Pfam" id="PF17187"/>
    </source>
</evidence>
<evidence type="ECO:0000256" key="2">
    <source>
        <dbReference type="ARBA" id="ARBA00009069"/>
    </source>
</evidence>
<reference evidence="8 9" key="1">
    <citation type="submission" date="2019-06" db="EMBL/GenBank/DDBJ databases">
        <title>Genome Sequence of the Brown Rot Fungal Pathogen Monilinia fructicola.</title>
        <authorList>
            <person name="De Miccolis Angelini R.M."/>
            <person name="Landi L."/>
            <person name="Abate D."/>
            <person name="Pollastro S."/>
            <person name="Romanazzi G."/>
            <person name="Faretra F."/>
        </authorList>
    </citation>
    <scope>NUCLEOTIDE SEQUENCE [LARGE SCALE GENOMIC DNA]</scope>
    <source>
        <strain evidence="8 9">Mfrc123</strain>
    </source>
</reference>
<dbReference type="GO" id="GO:0006979">
    <property type="term" value="P:response to oxidative stress"/>
    <property type="evidence" value="ECO:0007669"/>
    <property type="project" value="InterPro"/>
</dbReference>
<keyword evidence="5" id="KW-1133">Transmembrane helix</keyword>
<dbReference type="GO" id="GO:0005737">
    <property type="term" value="C:cytoplasm"/>
    <property type="evidence" value="ECO:0007669"/>
    <property type="project" value="UniProtKB-SubCell"/>
</dbReference>
<dbReference type="InterPro" id="IPR013931">
    <property type="entry name" value="Svf1-like_N"/>
</dbReference>
<keyword evidence="5" id="KW-0472">Membrane</keyword>
<name>A0A5M9JVQ8_MONFR</name>